<evidence type="ECO:0000313" key="4">
    <source>
        <dbReference type="Proteomes" id="UP001432146"/>
    </source>
</evidence>
<feature type="compositionally biased region" description="Polar residues" evidence="2">
    <location>
        <begin position="28"/>
        <end position="38"/>
    </location>
</feature>
<comment type="caution">
    <text evidence="3">The sequence shown here is derived from an EMBL/GenBank/DDBJ whole genome shotgun (WGS) entry which is preliminary data.</text>
</comment>
<keyword evidence="1" id="KW-0175">Coiled coil</keyword>
<feature type="region of interest" description="Disordered" evidence="2">
    <location>
        <begin position="692"/>
        <end position="719"/>
    </location>
</feature>
<organism evidence="3 4">
    <name type="scientific">Tetragonisca angustula</name>
    <dbReference type="NCBI Taxonomy" id="166442"/>
    <lineage>
        <taxon>Eukaryota</taxon>
        <taxon>Metazoa</taxon>
        <taxon>Ecdysozoa</taxon>
        <taxon>Arthropoda</taxon>
        <taxon>Hexapoda</taxon>
        <taxon>Insecta</taxon>
        <taxon>Pterygota</taxon>
        <taxon>Neoptera</taxon>
        <taxon>Endopterygota</taxon>
        <taxon>Hymenoptera</taxon>
        <taxon>Apocrita</taxon>
        <taxon>Aculeata</taxon>
        <taxon>Apoidea</taxon>
        <taxon>Anthophila</taxon>
        <taxon>Apidae</taxon>
        <taxon>Tetragonisca</taxon>
    </lineage>
</organism>
<feature type="compositionally biased region" description="Basic and acidic residues" evidence="2">
    <location>
        <begin position="442"/>
        <end position="456"/>
    </location>
</feature>
<feature type="compositionally biased region" description="Basic and acidic residues" evidence="2">
    <location>
        <begin position="753"/>
        <end position="769"/>
    </location>
</feature>
<keyword evidence="4" id="KW-1185">Reference proteome</keyword>
<dbReference type="AlphaFoldDB" id="A0AAW0ZT40"/>
<name>A0AAW0ZT40_9HYME</name>
<feature type="compositionally biased region" description="Polar residues" evidence="2">
    <location>
        <begin position="693"/>
        <end position="711"/>
    </location>
</feature>
<feature type="compositionally biased region" description="Acidic residues" evidence="2">
    <location>
        <begin position="109"/>
        <end position="126"/>
    </location>
</feature>
<evidence type="ECO:0000256" key="2">
    <source>
        <dbReference type="SAM" id="MobiDB-lite"/>
    </source>
</evidence>
<reference evidence="3 4" key="1">
    <citation type="submission" date="2024-05" db="EMBL/GenBank/DDBJ databases">
        <title>The nuclear and mitochondrial genome assemblies of Tetragonisca angustula (Apidae: Meliponini), a tiny yet remarkable pollinator in the Neotropics.</title>
        <authorList>
            <person name="Ferrari R."/>
            <person name="Ricardo P.C."/>
            <person name="Dias F.C."/>
            <person name="Araujo N.S."/>
            <person name="Soares D.O."/>
            <person name="Zhou Q.-S."/>
            <person name="Zhu C.-D."/>
            <person name="Coutinho L."/>
            <person name="Airas M.C."/>
            <person name="Batista T.M."/>
        </authorList>
    </citation>
    <scope>NUCLEOTIDE SEQUENCE [LARGE SCALE GENOMIC DNA]</scope>
    <source>
        <strain evidence="3">ASF017062</strain>
        <tissue evidence="3">Abdomen</tissue>
    </source>
</reference>
<evidence type="ECO:0000256" key="1">
    <source>
        <dbReference type="SAM" id="Coils"/>
    </source>
</evidence>
<feature type="region of interest" description="Disordered" evidence="2">
    <location>
        <begin position="1"/>
        <end position="161"/>
    </location>
</feature>
<feature type="region of interest" description="Disordered" evidence="2">
    <location>
        <begin position="437"/>
        <end position="456"/>
    </location>
</feature>
<feature type="compositionally biased region" description="Basic and acidic residues" evidence="2">
    <location>
        <begin position="57"/>
        <end position="81"/>
    </location>
</feature>
<feature type="region of interest" description="Disordered" evidence="2">
    <location>
        <begin position="753"/>
        <end position="778"/>
    </location>
</feature>
<dbReference type="EMBL" id="JAWNGG020000122">
    <property type="protein sequence ID" value="KAK9300737.1"/>
    <property type="molecule type" value="Genomic_DNA"/>
</dbReference>
<proteinExistence type="predicted"/>
<dbReference type="Proteomes" id="UP001432146">
    <property type="component" value="Unassembled WGS sequence"/>
</dbReference>
<sequence>MSGKNEHTSEKTESKIHAENHNKEQLKNETSMLNNETEQLMLEDEEMPTYISVSSPSKREDSDINNTKEPDRIPIEEDHSRSPYPTDDQGGGSIYVLSSGEDSNHPYNDEEEDEYVDSDDMEEMDLENEHDNTMLDDEEDEDEDDDDEENPLRLHNDDDEDIETEYEPECFDRVSDDFVLNNRLKQHHKERSLSLQDLSIQQNPILYPVAQKRQMMKYQHVESKVKQYIRDIKEQNRKSMEKRMREQEFIMNKDHNEKTENNDPEQLKTKVTNRTIKDYAEKAIQDLQRDETENDNLMYNSAQILENGENNKSCNRVIGNQYKYIRKDSEYNDTSNELKSQGSVKNQSQRDAEFLNLQRAYKKMLAENIKRVRNSDKLEKRNGSVDVNTHHIEYQIENALERNIRFGINQSSSVNGHQATPTFINLRTLSYEEYMRGASNTEQKEELPDQRQEKTNESEIYNEAEMINAQEIDNSNTSYPLKIESVESIGAMQDEPENLNFGKLNATNKMNVENTEITELKSQLNQKDAEFLNLQDAYQKVLAENMKMKQELDALKQSLAKYKDQNKTCETKIASVQTEAVAEPVSNQNTVSSGEINNKISTSSVASTISSIDQWADSAGSPAISIKLPDLTPILNSDDSVVLTDRATPRKIAHPFSRTFITSSRILQTLSNIQGKTKTESPLVRNIKKRLNENSTDQSSTVECNSPIHASSSKKRKATEMLGTSTFTQPFKIPHTTVESERKDTSDVEFKYPEEHTVSNVEQKEKGSVNKDSSIDQSVNDFTPVETKVEQRDDHEDSVKCFIYREDENSKNRSFLIQAEEPTKDGLDTEKNRIQECGPYLLGNLEVRMSEINGTISVWGKEIDHESTSDNEDDLEACEKLSEQKLCHYWQNTSQTRFNGSPLVCSTNKKQKVPSNKFNRSNISQCCHSLSLNSSKISYSEDDINDKRDMNDSFSPSICIPSCENCNSKHHKEWTCRNASSSEEKLHSCCTHHIEVVDKECSCSSYHEKQKHDVSFKHCKDKFHSKEVRRNSCKNTITLNLKNSLHENNPSTTAELNNVTNKYHACRCSVQNVSDNRPHSRCCSPIRDISCTCKSSSDNTNNHSNAILSNHEHSDKHTCNRFSNNGEEELLIPIKRSNETLETRQRRLSGKRVRGILMDLLKGCGDCRNNSSTGLSKTVYQKETPYMINGGPSRIKVSSPTPEPTCSTSTQCNKCCHAYARRIESQLEEFRMEMERVRSRSDAILNMLNMLHSVDAN</sequence>
<feature type="coiled-coil region" evidence="1">
    <location>
        <begin position="510"/>
        <end position="579"/>
    </location>
</feature>
<gene>
    <name evidence="3" type="ORF">QLX08_006687</name>
</gene>
<protein>
    <submittedName>
        <fullName evidence="3">Uncharacterized protein</fullName>
    </submittedName>
</protein>
<evidence type="ECO:0000313" key="3">
    <source>
        <dbReference type="EMBL" id="KAK9300737.1"/>
    </source>
</evidence>
<feature type="compositionally biased region" description="Basic and acidic residues" evidence="2">
    <location>
        <begin position="1"/>
        <end position="27"/>
    </location>
</feature>
<feature type="compositionally biased region" description="Acidic residues" evidence="2">
    <location>
        <begin position="134"/>
        <end position="149"/>
    </location>
</feature>
<accession>A0AAW0ZT40</accession>